<name>K9XSX3_STAC7</name>
<evidence type="ECO:0000313" key="2">
    <source>
        <dbReference type="Proteomes" id="UP000010473"/>
    </source>
</evidence>
<sequence length="73" mass="8458">MTSLDKVLDEAMDLPLEQQEMLIQILQRRMIERRRDEIATDAKTSLAEFRAGKLKAQSAEEAIASLREFLQHE</sequence>
<dbReference type="HOGENOM" id="CLU_176027_2_0_3"/>
<protein>
    <recommendedName>
        <fullName evidence="3">HigA protein (Antitoxin to HigB)</fullName>
    </recommendedName>
</protein>
<dbReference type="RefSeq" id="WP_015192847.1">
    <property type="nucleotide sequence ID" value="NC_019748.1"/>
</dbReference>
<keyword evidence="2" id="KW-1185">Reference proteome</keyword>
<dbReference type="EMBL" id="CP003653">
    <property type="protein sequence ID" value="AFZ35176.1"/>
    <property type="molecule type" value="Genomic_DNA"/>
</dbReference>
<gene>
    <name evidence="1" type="ordered locus">Sta7437_1611</name>
</gene>
<accession>K9XSX3</accession>
<dbReference type="AlphaFoldDB" id="K9XSX3"/>
<evidence type="ECO:0000313" key="1">
    <source>
        <dbReference type="EMBL" id="AFZ35176.1"/>
    </source>
</evidence>
<evidence type="ECO:0008006" key="3">
    <source>
        <dbReference type="Google" id="ProtNLM"/>
    </source>
</evidence>
<dbReference type="Proteomes" id="UP000010473">
    <property type="component" value="Chromosome"/>
</dbReference>
<dbReference type="eggNOG" id="ENOG50337SP">
    <property type="taxonomic scope" value="Bacteria"/>
</dbReference>
<proteinExistence type="predicted"/>
<organism evidence="1 2">
    <name type="scientific">Stanieria cyanosphaera (strain ATCC 29371 / PCC 7437)</name>
    <dbReference type="NCBI Taxonomy" id="111780"/>
    <lineage>
        <taxon>Bacteria</taxon>
        <taxon>Bacillati</taxon>
        <taxon>Cyanobacteriota</taxon>
        <taxon>Cyanophyceae</taxon>
        <taxon>Pleurocapsales</taxon>
        <taxon>Dermocarpellaceae</taxon>
        <taxon>Stanieria</taxon>
    </lineage>
</organism>
<dbReference type="KEGG" id="scs:Sta7437_1611"/>
<reference evidence="2" key="1">
    <citation type="journal article" date="2013" name="Proc. Natl. Acad. Sci. U.S.A.">
        <title>Improving the coverage of the cyanobacterial phylum using diversity-driven genome sequencing.</title>
        <authorList>
            <person name="Shih P.M."/>
            <person name="Wu D."/>
            <person name="Latifi A."/>
            <person name="Axen S.D."/>
            <person name="Fewer D.P."/>
            <person name="Talla E."/>
            <person name="Calteau A."/>
            <person name="Cai F."/>
            <person name="Tandeau de Marsac N."/>
            <person name="Rippka R."/>
            <person name="Herdman M."/>
            <person name="Sivonen K."/>
            <person name="Coursin T."/>
            <person name="Laurent T."/>
            <person name="Goodwin L."/>
            <person name="Nolan M."/>
            <person name="Davenport K.W."/>
            <person name="Han C.S."/>
            <person name="Rubin E.M."/>
            <person name="Eisen J.A."/>
            <person name="Woyke T."/>
            <person name="Gugger M."/>
            <person name="Kerfeld C.A."/>
        </authorList>
    </citation>
    <scope>NUCLEOTIDE SEQUENCE [LARGE SCALE GENOMIC DNA]</scope>
    <source>
        <strain evidence="2">ATCC 29371 / PCC 7437</strain>
    </source>
</reference>
<dbReference type="OrthoDB" id="583178at2"/>